<comment type="caution">
    <text evidence="1">The sequence shown here is derived from an EMBL/GenBank/DDBJ whole genome shotgun (WGS) entry which is preliminary data.</text>
</comment>
<dbReference type="AlphaFoldDB" id="A0A392N0W0"/>
<organism evidence="1 2">
    <name type="scientific">Trifolium medium</name>
    <dbReference type="NCBI Taxonomy" id="97028"/>
    <lineage>
        <taxon>Eukaryota</taxon>
        <taxon>Viridiplantae</taxon>
        <taxon>Streptophyta</taxon>
        <taxon>Embryophyta</taxon>
        <taxon>Tracheophyta</taxon>
        <taxon>Spermatophyta</taxon>
        <taxon>Magnoliopsida</taxon>
        <taxon>eudicotyledons</taxon>
        <taxon>Gunneridae</taxon>
        <taxon>Pentapetalae</taxon>
        <taxon>rosids</taxon>
        <taxon>fabids</taxon>
        <taxon>Fabales</taxon>
        <taxon>Fabaceae</taxon>
        <taxon>Papilionoideae</taxon>
        <taxon>50 kb inversion clade</taxon>
        <taxon>NPAAA clade</taxon>
        <taxon>Hologalegina</taxon>
        <taxon>IRL clade</taxon>
        <taxon>Trifolieae</taxon>
        <taxon>Trifolium</taxon>
    </lineage>
</organism>
<dbReference type="EMBL" id="LXQA010021950">
    <property type="protein sequence ID" value="MCH92124.1"/>
    <property type="molecule type" value="Genomic_DNA"/>
</dbReference>
<reference evidence="1 2" key="1">
    <citation type="journal article" date="2018" name="Front. Plant Sci.">
        <title>Red Clover (Trifolium pratense) and Zigzag Clover (T. medium) - A Picture of Genomic Similarities and Differences.</title>
        <authorList>
            <person name="Dluhosova J."/>
            <person name="Istvanek J."/>
            <person name="Nedelnik J."/>
            <person name="Repkova J."/>
        </authorList>
    </citation>
    <scope>NUCLEOTIDE SEQUENCE [LARGE SCALE GENOMIC DNA]</scope>
    <source>
        <strain evidence="2">cv. 10/8</strain>
        <tissue evidence="1">Leaf</tissue>
    </source>
</reference>
<sequence length="137" mass="15310">MRRHGGNDYQQEDLIWGASRFSSSSKLVPLDMPMGDESPPVIDLIFRALDTSLLGLLSLPSDDSLRDNFVNPPKMEATKGCFPLFSSSSLLSSSLSLIASTFFFGEESCLGERFRFFLKFFCWNPTSFCRGFCGHCP</sequence>
<protein>
    <submittedName>
        <fullName evidence="1">Uncharacterized protein</fullName>
    </submittedName>
</protein>
<dbReference type="Proteomes" id="UP000265520">
    <property type="component" value="Unassembled WGS sequence"/>
</dbReference>
<proteinExistence type="predicted"/>
<accession>A0A392N0W0</accession>
<evidence type="ECO:0000313" key="2">
    <source>
        <dbReference type="Proteomes" id="UP000265520"/>
    </source>
</evidence>
<name>A0A392N0W0_9FABA</name>
<keyword evidence="2" id="KW-1185">Reference proteome</keyword>
<evidence type="ECO:0000313" key="1">
    <source>
        <dbReference type="EMBL" id="MCH92124.1"/>
    </source>
</evidence>